<accession>U9U6Z1</accession>
<dbReference type="HOGENOM" id="CLU_1781971_0_0_1"/>
<organism evidence="1">
    <name type="scientific">Rhizophagus irregularis (strain DAOM 181602 / DAOM 197198 / MUCL 43194)</name>
    <name type="common">Arbuscular mycorrhizal fungus</name>
    <name type="synonym">Glomus intraradices</name>
    <dbReference type="NCBI Taxonomy" id="747089"/>
    <lineage>
        <taxon>Eukaryota</taxon>
        <taxon>Fungi</taxon>
        <taxon>Fungi incertae sedis</taxon>
        <taxon>Mucoromycota</taxon>
        <taxon>Glomeromycotina</taxon>
        <taxon>Glomeromycetes</taxon>
        <taxon>Glomerales</taxon>
        <taxon>Glomeraceae</taxon>
        <taxon>Rhizophagus</taxon>
    </lineage>
</organism>
<protein>
    <submittedName>
        <fullName evidence="1">Uncharacterized protein</fullName>
    </submittedName>
</protein>
<feature type="non-terminal residue" evidence="1">
    <location>
        <position position="1"/>
    </location>
</feature>
<gene>
    <name evidence="1" type="ORF">GLOINDRAFT_94573</name>
</gene>
<dbReference type="AlphaFoldDB" id="U9U6Z1"/>
<reference evidence="1" key="1">
    <citation type="submission" date="2013-07" db="EMBL/GenBank/DDBJ databases">
        <title>The genome of an arbuscular mycorrhizal fungus provides insights into the evolution of the oldest plant symbiosis.</title>
        <authorList>
            <consortium name="DOE Joint Genome Institute"/>
            <person name="Tisserant E."/>
            <person name="Malbreil M."/>
            <person name="Kuo A."/>
            <person name="Kohler A."/>
            <person name="Symeonidi A."/>
            <person name="Balestrini R."/>
            <person name="Charron P."/>
            <person name="Duensing N."/>
            <person name="Frei-dit-Frey N."/>
            <person name="Gianinazzi-Pearson V."/>
            <person name="Gilbert B."/>
            <person name="Handa Y."/>
            <person name="Hijri M."/>
            <person name="Kaul R."/>
            <person name="Kawaguchi M."/>
            <person name="Krajinski F."/>
            <person name="Lammers P."/>
            <person name="Lapierre D."/>
            <person name="Masclaux F.G."/>
            <person name="Murat C."/>
            <person name="Morin E."/>
            <person name="Ndikumana S."/>
            <person name="Pagni M."/>
            <person name="Petitpierre D."/>
            <person name="Requena N."/>
            <person name="Rosikiewicz P."/>
            <person name="Riley R."/>
            <person name="Saito K."/>
            <person name="San Clemente H."/>
            <person name="Shapiro H."/>
            <person name="van Tuinen D."/>
            <person name="Becard G."/>
            <person name="Bonfante P."/>
            <person name="Paszkowski U."/>
            <person name="Shachar-Hill Y."/>
            <person name="Young J.P."/>
            <person name="Sanders I.R."/>
            <person name="Henrissat B."/>
            <person name="Rensing S.A."/>
            <person name="Grigoriev I.V."/>
            <person name="Corradi N."/>
            <person name="Roux C."/>
            <person name="Martin F."/>
        </authorList>
    </citation>
    <scope>NUCLEOTIDE SEQUENCE</scope>
    <source>
        <strain evidence="1">DAOM 197198</strain>
    </source>
</reference>
<sequence>IGTNYVNTEGLGYLFGQQCYQLRNSTFCTDKKGFSDTEIIFFQEIIECCDRLSYAVSRRQKKFNFYHYVTFQILVTLVSNENLQIEIEFVCDLILQFKDEIIKKNERYHQTKCFTFCTSDQIFMQSIDSISRNFKIMSHKKGIEIL</sequence>
<dbReference type="EMBL" id="KI281263">
    <property type="protein sequence ID" value="ESA16179.1"/>
    <property type="molecule type" value="Genomic_DNA"/>
</dbReference>
<name>U9U6Z1_RHIID</name>
<proteinExistence type="predicted"/>
<evidence type="ECO:0000313" key="1">
    <source>
        <dbReference type="EMBL" id="ESA16179.1"/>
    </source>
</evidence>